<dbReference type="InterPro" id="IPR009003">
    <property type="entry name" value="Peptidase_S1_PA"/>
</dbReference>
<dbReference type="OrthoDB" id="5121599at2"/>
<organism evidence="1 2">
    <name type="scientific">Actinopolyspora xinjiangensis</name>
    <dbReference type="NCBI Taxonomy" id="405564"/>
    <lineage>
        <taxon>Bacteria</taxon>
        <taxon>Bacillati</taxon>
        <taxon>Actinomycetota</taxon>
        <taxon>Actinomycetes</taxon>
        <taxon>Actinopolysporales</taxon>
        <taxon>Actinopolysporaceae</taxon>
        <taxon>Actinopolyspora</taxon>
    </lineage>
</organism>
<proteinExistence type="predicted"/>
<keyword evidence="2" id="KW-1185">Reference proteome</keyword>
<protein>
    <recommendedName>
        <fullName evidence="3">Trypsin-like peptidase domain-containing protein</fullName>
    </recommendedName>
</protein>
<evidence type="ECO:0000313" key="2">
    <source>
        <dbReference type="Proteomes" id="UP000199497"/>
    </source>
</evidence>
<evidence type="ECO:0000313" key="1">
    <source>
        <dbReference type="EMBL" id="SDP35736.1"/>
    </source>
</evidence>
<sequence>MVTTTGWAENRDWGYDIAAFAVFPQSSDLEHRVGSQGYRFNAGQEFTDVRVFGYPAAGYQRTDFNGELLWYCRGDTVDASSWNPLNEKVRTDCDMHSGASGGPWIDDMNSNGLGYIIGASSHRQTDPDTGDLINNYFFSSNHGDAAINVHEDASTY</sequence>
<dbReference type="EMBL" id="FNJR01000003">
    <property type="protein sequence ID" value="SDP35736.1"/>
    <property type="molecule type" value="Genomic_DNA"/>
</dbReference>
<dbReference type="STRING" id="405564.SAMN04487905_103342"/>
<dbReference type="InterPro" id="IPR043504">
    <property type="entry name" value="Peptidase_S1_PA_chymotrypsin"/>
</dbReference>
<dbReference type="SUPFAM" id="SSF50494">
    <property type="entry name" value="Trypsin-like serine proteases"/>
    <property type="match status" value="1"/>
</dbReference>
<dbReference type="RefSeq" id="WP_092599330.1">
    <property type="nucleotide sequence ID" value="NZ_FNJR01000003.1"/>
</dbReference>
<dbReference type="AlphaFoldDB" id="A0A1H0S3A4"/>
<accession>A0A1H0S3A4</accession>
<dbReference type="Proteomes" id="UP000199497">
    <property type="component" value="Unassembled WGS sequence"/>
</dbReference>
<evidence type="ECO:0008006" key="3">
    <source>
        <dbReference type="Google" id="ProtNLM"/>
    </source>
</evidence>
<gene>
    <name evidence="1" type="ORF">SAMN04487905_103342</name>
</gene>
<name>A0A1H0S3A4_9ACTN</name>
<reference evidence="2" key="1">
    <citation type="submission" date="2016-10" db="EMBL/GenBank/DDBJ databases">
        <authorList>
            <person name="Varghese N."/>
            <person name="Submissions S."/>
        </authorList>
    </citation>
    <scope>NUCLEOTIDE SEQUENCE [LARGE SCALE GENOMIC DNA]</scope>
    <source>
        <strain evidence="2">DSM 46732</strain>
    </source>
</reference>
<dbReference type="Gene3D" id="2.40.10.10">
    <property type="entry name" value="Trypsin-like serine proteases"/>
    <property type="match status" value="1"/>
</dbReference>